<accession>A0ABP0P5K2</accession>
<evidence type="ECO:0000256" key="4">
    <source>
        <dbReference type="PROSITE-ProRule" id="PRU00723"/>
    </source>
</evidence>
<evidence type="ECO:0000259" key="6">
    <source>
        <dbReference type="PROSITE" id="PS50103"/>
    </source>
</evidence>
<dbReference type="Pfam" id="PF00642">
    <property type="entry name" value="zf-CCCH"/>
    <property type="match status" value="1"/>
</dbReference>
<dbReference type="SMART" id="SM00356">
    <property type="entry name" value="ZnF_C3H1"/>
    <property type="match status" value="1"/>
</dbReference>
<evidence type="ECO:0000313" key="8">
    <source>
        <dbReference type="Proteomes" id="UP001642484"/>
    </source>
</evidence>
<protein>
    <recommendedName>
        <fullName evidence="6">C3H1-type domain-containing protein</fullName>
    </recommendedName>
</protein>
<keyword evidence="1 4" id="KW-0479">Metal-binding</keyword>
<keyword evidence="8" id="KW-1185">Reference proteome</keyword>
<proteinExistence type="predicted"/>
<feature type="compositionally biased region" description="Basic residues" evidence="5">
    <location>
        <begin position="386"/>
        <end position="422"/>
    </location>
</feature>
<dbReference type="InterPro" id="IPR036855">
    <property type="entry name" value="Znf_CCCH_sf"/>
</dbReference>
<dbReference type="EMBL" id="CAXAMN010022578">
    <property type="protein sequence ID" value="CAK9070938.1"/>
    <property type="molecule type" value="Genomic_DNA"/>
</dbReference>
<evidence type="ECO:0000256" key="1">
    <source>
        <dbReference type="ARBA" id="ARBA00022723"/>
    </source>
</evidence>
<evidence type="ECO:0000256" key="5">
    <source>
        <dbReference type="SAM" id="MobiDB-lite"/>
    </source>
</evidence>
<evidence type="ECO:0000256" key="2">
    <source>
        <dbReference type="ARBA" id="ARBA00022771"/>
    </source>
</evidence>
<feature type="zinc finger region" description="C3H1-type" evidence="4">
    <location>
        <begin position="228"/>
        <end position="257"/>
    </location>
</feature>
<keyword evidence="3 4" id="KW-0862">Zinc</keyword>
<reference evidence="7 8" key="1">
    <citation type="submission" date="2024-02" db="EMBL/GenBank/DDBJ databases">
        <authorList>
            <person name="Chen Y."/>
            <person name="Shah S."/>
            <person name="Dougan E. K."/>
            <person name="Thang M."/>
            <person name="Chan C."/>
        </authorList>
    </citation>
    <scope>NUCLEOTIDE SEQUENCE [LARGE SCALE GENOMIC DNA]</scope>
</reference>
<feature type="compositionally biased region" description="Low complexity" evidence="5">
    <location>
        <begin position="348"/>
        <end position="362"/>
    </location>
</feature>
<comment type="caution">
    <text evidence="7">The sequence shown here is derived from an EMBL/GenBank/DDBJ whole genome shotgun (WGS) entry which is preliminary data.</text>
</comment>
<feature type="domain" description="C3H1-type" evidence="6">
    <location>
        <begin position="228"/>
        <end position="257"/>
    </location>
</feature>
<dbReference type="Gene3D" id="4.10.1000.10">
    <property type="entry name" value="Zinc finger, CCCH-type"/>
    <property type="match status" value="1"/>
</dbReference>
<keyword evidence="2 4" id="KW-0863">Zinc-finger</keyword>
<evidence type="ECO:0000313" key="7">
    <source>
        <dbReference type="EMBL" id="CAK9070938.1"/>
    </source>
</evidence>
<dbReference type="SUPFAM" id="SSF90229">
    <property type="entry name" value="CCCH zinc finger"/>
    <property type="match status" value="1"/>
</dbReference>
<feature type="region of interest" description="Disordered" evidence="5">
    <location>
        <begin position="261"/>
        <end position="292"/>
    </location>
</feature>
<organism evidence="7 8">
    <name type="scientific">Durusdinium trenchii</name>
    <dbReference type="NCBI Taxonomy" id="1381693"/>
    <lineage>
        <taxon>Eukaryota</taxon>
        <taxon>Sar</taxon>
        <taxon>Alveolata</taxon>
        <taxon>Dinophyceae</taxon>
        <taxon>Suessiales</taxon>
        <taxon>Symbiodiniaceae</taxon>
        <taxon>Durusdinium</taxon>
    </lineage>
</organism>
<gene>
    <name evidence="7" type="ORF">CCMP2556_LOCUS34909</name>
</gene>
<feature type="compositionally biased region" description="Basic and acidic residues" evidence="5">
    <location>
        <begin position="277"/>
        <end position="289"/>
    </location>
</feature>
<dbReference type="InterPro" id="IPR000571">
    <property type="entry name" value="Znf_CCCH"/>
</dbReference>
<evidence type="ECO:0000256" key="3">
    <source>
        <dbReference type="ARBA" id="ARBA00022833"/>
    </source>
</evidence>
<dbReference type="PROSITE" id="PS50103">
    <property type="entry name" value="ZF_C3H1"/>
    <property type="match status" value="1"/>
</dbReference>
<sequence length="422" mass="46936">MVVKDALAAFSIRVLLGGGRSLTQFAKTPISSTCCFLFSFSVPAAEWLKGKAHNDMASDMLTPSGTAEAGAEAAEDQVLKDGADGAAEAEVDGEEELIIRIPLELQVPSDISLYNLKRIVSQKLTEAQLVPREDPMSMVLGLNGQVCADPLACPLRMLVPGSVVSLVADVPEAHEVSRLGLCLNAFQLKQVQSVQRSGFSGLQVPVLPKPLPLKLLPDDVMRERRLKLYKTQLCANFNGPTGYCSFGAKCHFAHGESELRAFGGPTGPPTEAPPKVTEFKASKEPKEDWSQSDNYEWTWEGRDGWGDGKWRDDWTWKAWSWDRDWSRGWWRSDWQQSVEWSPERSGDVSRAASRASRVSASSHDSEPPAPAPTGLVLRPVEERHIRSSPRRSRQNSRRSARRNSRSRCGRSARRRSRSRRKR</sequence>
<name>A0ABP0P5K2_9DINO</name>
<dbReference type="Proteomes" id="UP001642484">
    <property type="component" value="Unassembled WGS sequence"/>
</dbReference>
<feature type="region of interest" description="Disordered" evidence="5">
    <location>
        <begin position="341"/>
        <end position="422"/>
    </location>
</feature>